<evidence type="ECO:0000313" key="2">
    <source>
        <dbReference type="EMBL" id="KJA19219.1"/>
    </source>
</evidence>
<dbReference type="Gene3D" id="3.50.50.60">
    <property type="entry name" value="FAD/NAD(P)-binding domain"/>
    <property type="match status" value="1"/>
</dbReference>
<evidence type="ECO:0000313" key="3">
    <source>
        <dbReference type="Proteomes" id="UP000054270"/>
    </source>
</evidence>
<gene>
    <name evidence="2" type="ORF">HYPSUDRAFT_899539</name>
</gene>
<name>A0A0D2NK23_HYPSF</name>
<dbReference type="InterPro" id="IPR036188">
    <property type="entry name" value="FAD/NAD-bd_sf"/>
</dbReference>
<proteinExistence type="predicted"/>
<feature type="transmembrane region" description="Helical" evidence="1">
    <location>
        <begin position="97"/>
        <end position="114"/>
    </location>
</feature>
<reference evidence="3" key="1">
    <citation type="submission" date="2014-04" db="EMBL/GenBank/DDBJ databases">
        <title>Evolutionary Origins and Diversification of the Mycorrhizal Mutualists.</title>
        <authorList>
            <consortium name="DOE Joint Genome Institute"/>
            <consortium name="Mycorrhizal Genomics Consortium"/>
            <person name="Kohler A."/>
            <person name="Kuo A."/>
            <person name="Nagy L.G."/>
            <person name="Floudas D."/>
            <person name="Copeland A."/>
            <person name="Barry K.W."/>
            <person name="Cichocki N."/>
            <person name="Veneault-Fourrey C."/>
            <person name="LaButti K."/>
            <person name="Lindquist E.A."/>
            <person name="Lipzen A."/>
            <person name="Lundell T."/>
            <person name="Morin E."/>
            <person name="Murat C."/>
            <person name="Riley R."/>
            <person name="Ohm R."/>
            <person name="Sun H."/>
            <person name="Tunlid A."/>
            <person name="Henrissat B."/>
            <person name="Grigoriev I.V."/>
            <person name="Hibbett D.S."/>
            <person name="Martin F."/>
        </authorList>
    </citation>
    <scope>NUCLEOTIDE SEQUENCE [LARGE SCALE GENOMIC DNA]</scope>
    <source>
        <strain evidence="3">FD-334 SS-4</strain>
    </source>
</reference>
<sequence>MGEVLADYALPYYYSYKRNWGSTISLYREGAYSSRGRPQKSRGSAGPAEHHAHILISAVGSLLEPKLPHIKRLKNSKGKIVPSAAWDPSPDLRGGRILLFLAMAVCVLLQAILIPDAMFDLAHHVLATDTQIVPAIMPYVASKAHVSQRVNSVL</sequence>
<accession>A0A0D2NK23</accession>
<dbReference type="Proteomes" id="UP000054270">
    <property type="component" value="Unassembled WGS sequence"/>
</dbReference>
<evidence type="ECO:0000256" key="1">
    <source>
        <dbReference type="SAM" id="Phobius"/>
    </source>
</evidence>
<dbReference type="AlphaFoldDB" id="A0A0D2NK23"/>
<organism evidence="2 3">
    <name type="scientific">Hypholoma sublateritium (strain FD-334 SS-4)</name>
    <dbReference type="NCBI Taxonomy" id="945553"/>
    <lineage>
        <taxon>Eukaryota</taxon>
        <taxon>Fungi</taxon>
        <taxon>Dikarya</taxon>
        <taxon>Basidiomycota</taxon>
        <taxon>Agaricomycotina</taxon>
        <taxon>Agaricomycetes</taxon>
        <taxon>Agaricomycetidae</taxon>
        <taxon>Agaricales</taxon>
        <taxon>Agaricineae</taxon>
        <taxon>Strophariaceae</taxon>
        <taxon>Hypholoma</taxon>
    </lineage>
</organism>
<protein>
    <submittedName>
        <fullName evidence="2">Uncharacterized protein</fullName>
    </submittedName>
</protein>
<keyword evidence="1" id="KW-0472">Membrane</keyword>
<keyword evidence="1" id="KW-0812">Transmembrane</keyword>
<dbReference type="EMBL" id="KN817580">
    <property type="protein sequence ID" value="KJA19219.1"/>
    <property type="molecule type" value="Genomic_DNA"/>
</dbReference>
<dbReference type="OrthoDB" id="3971593at2759"/>
<keyword evidence="3" id="KW-1185">Reference proteome</keyword>
<keyword evidence="1" id="KW-1133">Transmembrane helix</keyword>